<accession>A0A1I5JG27</accession>
<dbReference type="OrthoDB" id="1178186at2"/>
<dbReference type="CDD" id="cd04301">
    <property type="entry name" value="NAT_SF"/>
    <property type="match status" value="1"/>
</dbReference>
<sequence>MEIKPISWQEALPLRHQVLWPNEPPAFSKVEGDEDALHYGAFLDGEIVCVASIHFSSEFTDAHNKTKNARLRKFATSQAHQGQGIGSLMLKRILTDLKQEGVSIFWCDARETAMGLYERFGMHAEGERFYKGDIPYFRMSKNVENA</sequence>
<dbReference type="Pfam" id="PF00583">
    <property type="entry name" value="Acetyltransf_1"/>
    <property type="match status" value="1"/>
</dbReference>
<proteinExistence type="predicted"/>
<protein>
    <submittedName>
        <fullName evidence="2">Acetyltransferase (GNAT) family protein</fullName>
    </submittedName>
</protein>
<evidence type="ECO:0000313" key="2">
    <source>
        <dbReference type="EMBL" id="SFO71747.1"/>
    </source>
</evidence>
<keyword evidence="2" id="KW-0808">Transferase</keyword>
<evidence type="ECO:0000259" key="1">
    <source>
        <dbReference type="PROSITE" id="PS51186"/>
    </source>
</evidence>
<dbReference type="GO" id="GO:0016747">
    <property type="term" value="F:acyltransferase activity, transferring groups other than amino-acyl groups"/>
    <property type="evidence" value="ECO:0007669"/>
    <property type="project" value="InterPro"/>
</dbReference>
<dbReference type="InterPro" id="IPR000182">
    <property type="entry name" value="GNAT_dom"/>
</dbReference>
<feature type="domain" description="N-acetyltransferase" evidence="1">
    <location>
        <begin position="1"/>
        <end position="144"/>
    </location>
</feature>
<dbReference type="GeneID" id="35873542"/>
<name>A0A1I5JG27_9GAMM</name>
<dbReference type="PROSITE" id="PS51186">
    <property type="entry name" value="GNAT"/>
    <property type="match status" value="1"/>
</dbReference>
<reference evidence="2 3" key="1">
    <citation type="submission" date="2016-10" db="EMBL/GenBank/DDBJ databases">
        <authorList>
            <person name="de Groot N.N."/>
        </authorList>
    </citation>
    <scope>NUCLEOTIDE SEQUENCE [LARGE SCALE GENOMIC DNA]</scope>
    <source>
        <strain evidence="2 3">DSM 15893</strain>
    </source>
</reference>
<dbReference type="InterPro" id="IPR016181">
    <property type="entry name" value="Acyl_CoA_acyltransferase"/>
</dbReference>
<dbReference type="STRING" id="1121869.SAMN03084138_00174"/>
<gene>
    <name evidence="2" type="ORF">SAMN03084138_00174</name>
</gene>
<dbReference type="RefSeq" id="WP_017015453.1">
    <property type="nucleotide sequence ID" value="NZ_FOWR01000001.1"/>
</dbReference>
<dbReference type="EMBL" id="FOWR01000001">
    <property type="protein sequence ID" value="SFO71747.1"/>
    <property type="molecule type" value="Genomic_DNA"/>
</dbReference>
<dbReference type="SUPFAM" id="SSF55729">
    <property type="entry name" value="Acyl-CoA N-acyltransferases (Nat)"/>
    <property type="match status" value="1"/>
</dbReference>
<dbReference type="AlphaFoldDB" id="A0A1I5JG27"/>
<dbReference type="Proteomes" id="UP000182692">
    <property type="component" value="Unassembled WGS sequence"/>
</dbReference>
<organism evidence="2 3">
    <name type="scientific">Enterovibrio norvegicus DSM 15893</name>
    <dbReference type="NCBI Taxonomy" id="1121869"/>
    <lineage>
        <taxon>Bacteria</taxon>
        <taxon>Pseudomonadati</taxon>
        <taxon>Pseudomonadota</taxon>
        <taxon>Gammaproteobacteria</taxon>
        <taxon>Vibrionales</taxon>
        <taxon>Vibrionaceae</taxon>
        <taxon>Enterovibrio</taxon>
    </lineage>
</organism>
<evidence type="ECO:0000313" key="3">
    <source>
        <dbReference type="Proteomes" id="UP000182692"/>
    </source>
</evidence>
<dbReference type="Gene3D" id="3.40.630.30">
    <property type="match status" value="1"/>
</dbReference>